<dbReference type="Proteomes" id="UP001642260">
    <property type="component" value="Unassembled WGS sequence"/>
</dbReference>
<dbReference type="SUPFAM" id="SSF47933">
    <property type="entry name" value="ERP29 C domain-like"/>
    <property type="match status" value="1"/>
</dbReference>
<gene>
    <name evidence="2" type="ORF">ERUC_LOCUS28700</name>
</gene>
<reference evidence="2 3" key="1">
    <citation type="submission" date="2022-03" db="EMBL/GenBank/DDBJ databases">
        <authorList>
            <person name="Macdonald S."/>
            <person name="Ahmed S."/>
            <person name="Newling K."/>
        </authorList>
    </citation>
    <scope>NUCLEOTIDE SEQUENCE [LARGE SCALE GENOMIC DNA]</scope>
</reference>
<comment type="caution">
    <text evidence="2">The sequence shown here is derived from an EMBL/GenBank/DDBJ whole genome shotgun (WGS) entry which is preliminary data.</text>
</comment>
<organism evidence="2 3">
    <name type="scientific">Eruca vesicaria subsp. sativa</name>
    <name type="common">Garden rocket</name>
    <name type="synonym">Eruca sativa</name>
    <dbReference type="NCBI Taxonomy" id="29727"/>
    <lineage>
        <taxon>Eukaryota</taxon>
        <taxon>Viridiplantae</taxon>
        <taxon>Streptophyta</taxon>
        <taxon>Embryophyta</taxon>
        <taxon>Tracheophyta</taxon>
        <taxon>Spermatophyta</taxon>
        <taxon>Magnoliopsida</taxon>
        <taxon>eudicotyledons</taxon>
        <taxon>Gunneridae</taxon>
        <taxon>Pentapetalae</taxon>
        <taxon>rosids</taxon>
        <taxon>malvids</taxon>
        <taxon>Brassicales</taxon>
        <taxon>Brassicaceae</taxon>
        <taxon>Brassiceae</taxon>
        <taxon>Eruca</taxon>
    </lineage>
</organism>
<dbReference type="EMBL" id="CAKOAT010346265">
    <property type="protein sequence ID" value="CAH8362944.1"/>
    <property type="molecule type" value="Genomic_DNA"/>
</dbReference>
<dbReference type="Pfam" id="PF07749">
    <property type="entry name" value="ERp29"/>
    <property type="match status" value="1"/>
</dbReference>
<sequence>MVGTNVKLAAVPQNVVALTPDNFYKIVLDQKRCLGRVLCPMTYEKVATVFKQEEGVVIANLDADAHKILGDKYGTLYSKLAKKYIEKGSGYASKEVKRLGHVLGKSGSPVKADEFTLKRNILNTLLLLLRSQKP</sequence>
<evidence type="ECO:0000313" key="2">
    <source>
        <dbReference type="EMBL" id="CAH8362944.1"/>
    </source>
</evidence>
<evidence type="ECO:0000313" key="3">
    <source>
        <dbReference type="Proteomes" id="UP001642260"/>
    </source>
</evidence>
<evidence type="ECO:0000259" key="1">
    <source>
        <dbReference type="Pfam" id="PF07749"/>
    </source>
</evidence>
<name>A0ABC8KUN2_ERUVS</name>
<accession>A0ABC8KUN2</accession>
<keyword evidence="3" id="KW-1185">Reference proteome</keyword>
<dbReference type="Gene3D" id="1.20.1150.12">
    <property type="entry name" value="Endoplasmic reticulum resident protein 29, C-terminal domain"/>
    <property type="match status" value="1"/>
</dbReference>
<dbReference type="AlphaFoldDB" id="A0ABC8KUN2"/>
<dbReference type="InterPro" id="IPR036356">
    <property type="entry name" value="ERp29_C_sf"/>
</dbReference>
<protein>
    <recommendedName>
        <fullName evidence="1">Endoplasmic reticulum resident protein 29 C-terminal domain-containing protein</fullName>
    </recommendedName>
</protein>
<feature type="domain" description="Endoplasmic reticulum resident protein 29 C-terminal" evidence="1">
    <location>
        <begin position="51"/>
        <end position="124"/>
    </location>
</feature>
<dbReference type="InterPro" id="IPR011679">
    <property type="entry name" value="ERp29_C"/>
</dbReference>
<proteinExistence type="predicted"/>